<keyword evidence="11" id="KW-1185">Reference proteome</keyword>
<dbReference type="FunFam" id="3.40.50.1820:FF:000365">
    <property type="entry name" value="Prolyl oligopeptidase family protein"/>
    <property type="match status" value="1"/>
</dbReference>
<dbReference type="InterPro" id="IPR029058">
    <property type="entry name" value="AB_hydrolase_fold"/>
</dbReference>
<dbReference type="Proteomes" id="UP001159364">
    <property type="component" value="Linkage Group LG01"/>
</dbReference>
<dbReference type="AlphaFoldDB" id="A0AAV8U6L2"/>
<evidence type="ECO:0000259" key="9">
    <source>
        <dbReference type="Pfam" id="PF02897"/>
    </source>
</evidence>
<feature type="domain" description="Peptidase S9A N-terminal" evidence="9">
    <location>
        <begin position="49"/>
        <end position="495"/>
    </location>
</feature>
<dbReference type="SUPFAM" id="SSF50993">
    <property type="entry name" value="Peptidase/esterase 'gauge' domain"/>
    <property type="match status" value="1"/>
</dbReference>
<evidence type="ECO:0000256" key="5">
    <source>
        <dbReference type="ARBA" id="ARBA00045448"/>
    </source>
</evidence>
<reference evidence="10 11" key="1">
    <citation type="submission" date="2021-09" db="EMBL/GenBank/DDBJ databases">
        <title>Genomic insights and catalytic innovation underlie evolution of tropane alkaloids biosynthesis.</title>
        <authorList>
            <person name="Wang Y.-J."/>
            <person name="Tian T."/>
            <person name="Huang J.-P."/>
            <person name="Huang S.-X."/>
        </authorList>
    </citation>
    <scope>NUCLEOTIDE SEQUENCE [LARGE SCALE GENOMIC DNA]</scope>
    <source>
        <strain evidence="10">KIB-2018</strain>
        <tissue evidence="10">Leaf</tissue>
    </source>
</reference>
<keyword evidence="4 6" id="KW-0720">Serine protease</keyword>
<dbReference type="Pfam" id="PF02897">
    <property type="entry name" value="Peptidase_S9_N"/>
    <property type="match status" value="1"/>
</dbReference>
<dbReference type="Gene3D" id="2.130.10.120">
    <property type="entry name" value="Prolyl oligopeptidase, N-terminal domain"/>
    <property type="match status" value="1"/>
</dbReference>
<feature type="region of interest" description="Disordered" evidence="7">
    <location>
        <begin position="33"/>
        <end position="53"/>
    </location>
</feature>
<evidence type="ECO:0000313" key="11">
    <source>
        <dbReference type="Proteomes" id="UP001159364"/>
    </source>
</evidence>
<evidence type="ECO:0000313" key="10">
    <source>
        <dbReference type="EMBL" id="KAJ8774541.1"/>
    </source>
</evidence>
<comment type="function">
    <text evidence="5">Serine peptidase whose precise substrate specificity remains unclear. Does not cleave peptides after a arginine or lysine residue. Regulates trans-Golgi network morphology and sorting by regulating the membrane binding of the AP-1 complex. May play a role in the regulation of synaptic vesicle exocytosis.</text>
</comment>
<dbReference type="EC" id="3.4.21.-" evidence="6"/>
<evidence type="ECO:0000256" key="1">
    <source>
        <dbReference type="ARBA" id="ARBA00005228"/>
    </source>
</evidence>
<dbReference type="GO" id="GO:0009507">
    <property type="term" value="C:chloroplast"/>
    <property type="evidence" value="ECO:0007669"/>
    <property type="project" value="TreeGrafter"/>
</dbReference>
<dbReference type="InterPro" id="IPR051543">
    <property type="entry name" value="Serine_Peptidase_S9A"/>
</dbReference>
<name>A0AAV8U6L2_9ROSI</name>
<evidence type="ECO:0000256" key="2">
    <source>
        <dbReference type="ARBA" id="ARBA00022670"/>
    </source>
</evidence>
<dbReference type="PANTHER" id="PTHR11757:SF12">
    <property type="entry name" value="PROLYL ENDOPEPTIDASE"/>
    <property type="match status" value="1"/>
</dbReference>
<organism evidence="10 11">
    <name type="scientific">Erythroxylum novogranatense</name>
    <dbReference type="NCBI Taxonomy" id="1862640"/>
    <lineage>
        <taxon>Eukaryota</taxon>
        <taxon>Viridiplantae</taxon>
        <taxon>Streptophyta</taxon>
        <taxon>Embryophyta</taxon>
        <taxon>Tracheophyta</taxon>
        <taxon>Spermatophyta</taxon>
        <taxon>Magnoliopsida</taxon>
        <taxon>eudicotyledons</taxon>
        <taxon>Gunneridae</taxon>
        <taxon>Pentapetalae</taxon>
        <taxon>rosids</taxon>
        <taxon>fabids</taxon>
        <taxon>Malpighiales</taxon>
        <taxon>Erythroxylaceae</taxon>
        <taxon>Erythroxylum</taxon>
    </lineage>
</organism>
<dbReference type="Pfam" id="PF00326">
    <property type="entry name" value="Peptidase_S9"/>
    <property type="match status" value="1"/>
</dbReference>
<dbReference type="InterPro" id="IPR023302">
    <property type="entry name" value="Pept_S9A_N"/>
</dbReference>
<gene>
    <name evidence="10" type="ORF">K2173_016987</name>
</gene>
<dbReference type="EMBL" id="JAIWQS010000001">
    <property type="protein sequence ID" value="KAJ8774541.1"/>
    <property type="molecule type" value="Genomic_DNA"/>
</dbReference>
<dbReference type="PANTHER" id="PTHR11757">
    <property type="entry name" value="PROTEASE FAMILY S9A OLIGOPEPTIDASE"/>
    <property type="match status" value="1"/>
</dbReference>
<dbReference type="SUPFAM" id="SSF53474">
    <property type="entry name" value="alpha/beta-Hydrolases"/>
    <property type="match status" value="1"/>
</dbReference>
<dbReference type="InterPro" id="IPR001375">
    <property type="entry name" value="Peptidase_S9_cat"/>
</dbReference>
<evidence type="ECO:0000256" key="6">
    <source>
        <dbReference type="RuleBase" id="RU368024"/>
    </source>
</evidence>
<evidence type="ECO:0000256" key="7">
    <source>
        <dbReference type="SAM" id="MobiDB-lite"/>
    </source>
</evidence>
<dbReference type="Gene3D" id="3.40.50.1820">
    <property type="entry name" value="alpha/beta hydrolase"/>
    <property type="match status" value="2"/>
</dbReference>
<keyword evidence="3 6" id="KW-0378">Hydrolase</keyword>
<comment type="similarity">
    <text evidence="1 6">Belongs to the peptidase S9A family.</text>
</comment>
<evidence type="ECO:0000256" key="3">
    <source>
        <dbReference type="ARBA" id="ARBA00022801"/>
    </source>
</evidence>
<evidence type="ECO:0000256" key="4">
    <source>
        <dbReference type="ARBA" id="ARBA00022825"/>
    </source>
</evidence>
<dbReference type="PRINTS" id="PR00862">
    <property type="entry name" value="PROLIGOPTASE"/>
</dbReference>
<dbReference type="GO" id="GO:0006508">
    <property type="term" value="P:proteolysis"/>
    <property type="evidence" value="ECO:0007669"/>
    <property type="project" value="UniProtKB-KW"/>
</dbReference>
<keyword evidence="2 6" id="KW-0645">Protease</keyword>
<proteinExistence type="inferred from homology"/>
<evidence type="ECO:0000259" key="8">
    <source>
        <dbReference type="Pfam" id="PF00326"/>
    </source>
</evidence>
<dbReference type="GO" id="GO:0004252">
    <property type="term" value="F:serine-type endopeptidase activity"/>
    <property type="evidence" value="ECO:0007669"/>
    <property type="project" value="UniProtKB-UniRule"/>
</dbReference>
<feature type="domain" description="Peptidase S9 prolyl oligopeptidase catalytic" evidence="8">
    <location>
        <begin position="597"/>
        <end position="810"/>
    </location>
</feature>
<comment type="caution">
    <text evidence="10">The sequence shown here is derived from an EMBL/GenBank/DDBJ whole genome shotgun (WGS) entry which is preliminary data.</text>
</comment>
<sequence length="816" mass="91938">MAFPSLLTSKPRLRISLLSLSSHFLIHSIPYSSSSSRCRRQPTVPPESPPVAKKVPFTVSAHGKMWQDPYHWMRNTSDPDFVEHLNHENAYAQAFMSDTLHLQRTLFDEMRSRMPTTQISTSPMPWGPWLYYQYIPEGKEYPVMCRMLAMETGGWFKKILSYARGLFGTEQILLDWNEIAEQYGYVHVGSCRISPNQNFLAYTLDTTGGEQFVLQIKDLRNGSIIPRKQVHGVVSLAWTQDGSTLFYTIADENQRPYRVLCTKIGSDEIDNCQVFTEADSSFCVDIASTKDGKFVTVNSNSRTSSEEGITLFSFIKIFLVYVIDATSPLGGLRRIHKRIPDVQCFLEHHYGVFYTLTNAPLSENKKWSCGNFYLARCNVEDTRPSNWQNILPGGNMSFEDMEIFDGHLVLFANKKDNPMLCSIDLPISSNVKGSLRLEDLDPWIFPLPADHCSIAPGPNLSFMSSVYHVVLSSPVMPDMIVDYDMSKRTFSIVQQEEVRGVSSDGGFSTQHSKLCTPEPFELKNNEKHGLHSELWKWNELSDTYCCKRKEVVSHDGVTIPLTILYSRRAWQRGHSPGLLQGYGAYGEVLEKNWCPNRLSLLDRGWVLAFADVRGGNGGDSSWHKSGSGLNKKNSIYDFLSCANYLVDENYVHKERLGAIGFSAGGLLVGAAMNLQPDLFHAAILKVPFLDICNTLLDPSLPLTILDYEEFGNPKIESQFESILSYSPYNHIRSDTCYPAMLVTASFHDSRVGVWEPAKWVARIRDCTCHDCSLSVIMKTNMSGGHFGEGGSYSYCKEAAYDYAFLIKTLGGLNNSK</sequence>
<dbReference type="InterPro" id="IPR002470">
    <property type="entry name" value="Peptidase_S9A"/>
</dbReference>
<accession>A0AAV8U6L2</accession>
<protein>
    <recommendedName>
        <fullName evidence="6">Prolyl endopeptidase</fullName>
        <ecNumber evidence="6">3.4.21.-</ecNumber>
    </recommendedName>
</protein>